<keyword evidence="3" id="KW-1185">Reference proteome</keyword>
<gene>
    <name evidence="2" type="ORF">ABXZ36_12235</name>
</gene>
<evidence type="ECO:0000256" key="1">
    <source>
        <dbReference type="SAM" id="SignalP"/>
    </source>
</evidence>
<evidence type="ECO:0000313" key="3">
    <source>
        <dbReference type="Proteomes" id="UP001549799"/>
    </source>
</evidence>
<dbReference type="EMBL" id="JBEXAE010000005">
    <property type="protein sequence ID" value="MET6991414.1"/>
    <property type="molecule type" value="Genomic_DNA"/>
</dbReference>
<reference evidence="2 3" key="1">
    <citation type="submission" date="2024-07" db="EMBL/GenBank/DDBJ databases">
        <title>The genome sequence of type strain Sediminicola arcticus GDMCC 1.2805.</title>
        <authorList>
            <person name="Liu Y."/>
        </authorList>
    </citation>
    <scope>NUCLEOTIDE SEQUENCE [LARGE SCALE GENOMIC DNA]</scope>
    <source>
        <strain evidence="2 3">GDMCC 1.2805</strain>
    </source>
</reference>
<name>A0ABV2SW82_9FLAO</name>
<organism evidence="2 3">
    <name type="scientific">Sediminicola arcticus</name>
    <dbReference type="NCBI Taxonomy" id="1574308"/>
    <lineage>
        <taxon>Bacteria</taxon>
        <taxon>Pseudomonadati</taxon>
        <taxon>Bacteroidota</taxon>
        <taxon>Flavobacteriia</taxon>
        <taxon>Flavobacteriales</taxon>
        <taxon>Flavobacteriaceae</taxon>
        <taxon>Sediminicola</taxon>
    </lineage>
</organism>
<protein>
    <recommendedName>
        <fullName evidence="4">LPS export ABC transporter periplasmic protein LptC</fullName>
    </recommendedName>
</protein>
<accession>A0ABV2SW82</accession>
<evidence type="ECO:0000313" key="2">
    <source>
        <dbReference type="EMBL" id="MET6991414.1"/>
    </source>
</evidence>
<keyword evidence="1" id="KW-0732">Signal</keyword>
<evidence type="ECO:0008006" key="4">
    <source>
        <dbReference type="Google" id="ProtNLM"/>
    </source>
</evidence>
<dbReference type="Proteomes" id="UP001549799">
    <property type="component" value="Unassembled WGS sequence"/>
</dbReference>
<feature type="signal peptide" evidence="1">
    <location>
        <begin position="1"/>
        <end position="18"/>
    </location>
</feature>
<proteinExistence type="predicted"/>
<sequence>MKKTALLFTFVLFLYSCAESQFYESTWIDQDTEKSILNIEEKNGKLWLNNYDRSDEIVIKGSRAYIKYPTYNVPLKIDSKKNILTVRGVHYVLLPNSLKSQFTGKWKNENGDLSFLVQIDENIDLNWDINIGTNKPIRYYPKPTEDGFHFTIGQDTLSYKIVDGLLLDNKGNTYSKDSKIN</sequence>
<dbReference type="RefSeq" id="WP_354615955.1">
    <property type="nucleotide sequence ID" value="NZ_JBEXAE010000005.1"/>
</dbReference>
<dbReference type="PROSITE" id="PS51257">
    <property type="entry name" value="PROKAR_LIPOPROTEIN"/>
    <property type="match status" value="1"/>
</dbReference>
<comment type="caution">
    <text evidence="2">The sequence shown here is derived from an EMBL/GenBank/DDBJ whole genome shotgun (WGS) entry which is preliminary data.</text>
</comment>
<feature type="chain" id="PRO_5045414615" description="LPS export ABC transporter periplasmic protein LptC" evidence="1">
    <location>
        <begin position="19"/>
        <end position="181"/>
    </location>
</feature>